<organism evidence="2 3">
    <name type="scientific">Exidia glandulosa HHB12029</name>
    <dbReference type="NCBI Taxonomy" id="1314781"/>
    <lineage>
        <taxon>Eukaryota</taxon>
        <taxon>Fungi</taxon>
        <taxon>Dikarya</taxon>
        <taxon>Basidiomycota</taxon>
        <taxon>Agaricomycotina</taxon>
        <taxon>Agaricomycetes</taxon>
        <taxon>Auriculariales</taxon>
        <taxon>Exidiaceae</taxon>
        <taxon>Exidia</taxon>
    </lineage>
</organism>
<dbReference type="AlphaFoldDB" id="A0A165FKB2"/>
<dbReference type="InterPro" id="IPR011008">
    <property type="entry name" value="Dimeric_a/b-barrel"/>
</dbReference>
<dbReference type="PANTHER" id="PTHR33606:SF3">
    <property type="entry name" value="PROTEIN YCII"/>
    <property type="match status" value="1"/>
</dbReference>
<gene>
    <name evidence="2" type="ORF">EXIGLDRAFT_150652</name>
</gene>
<evidence type="ECO:0000313" key="3">
    <source>
        <dbReference type="Proteomes" id="UP000077266"/>
    </source>
</evidence>
<dbReference type="InterPro" id="IPR005545">
    <property type="entry name" value="YCII"/>
</dbReference>
<accession>A0A165FKB2</accession>
<dbReference type="PANTHER" id="PTHR33606">
    <property type="entry name" value="PROTEIN YCII"/>
    <property type="match status" value="1"/>
</dbReference>
<sequence length="118" mass="13231">MLARSYSWALRSASRAMSTSAPKLFLVTAPDYSDSNALARRLAVRDSHLEEARKMKADGILQLGGAMLDDSGNMVGSTLLIATDSLESARELMERDYYYRHDVWDKARLSIVSFRRAL</sequence>
<proteinExistence type="predicted"/>
<dbReference type="InParanoid" id="A0A165FKB2"/>
<feature type="domain" description="YCII-related" evidence="1">
    <location>
        <begin position="32"/>
        <end position="106"/>
    </location>
</feature>
<dbReference type="Pfam" id="PF03795">
    <property type="entry name" value="YCII"/>
    <property type="match status" value="1"/>
</dbReference>
<dbReference type="InterPro" id="IPR051807">
    <property type="entry name" value="Sec-metab_biosynth-assoc"/>
</dbReference>
<dbReference type="Gene3D" id="3.30.70.1060">
    <property type="entry name" value="Dimeric alpha+beta barrel"/>
    <property type="match status" value="1"/>
</dbReference>
<protein>
    <recommendedName>
        <fullName evidence="1">YCII-related domain-containing protein</fullName>
    </recommendedName>
</protein>
<dbReference type="OrthoDB" id="5519740at2759"/>
<dbReference type="EMBL" id="KV426080">
    <property type="protein sequence ID" value="KZV89132.1"/>
    <property type="molecule type" value="Genomic_DNA"/>
</dbReference>
<keyword evidence="3" id="KW-1185">Reference proteome</keyword>
<reference evidence="2 3" key="1">
    <citation type="journal article" date="2016" name="Mol. Biol. Evol.">
        <title>Comparative Genomics of Early-Diverging Mushroom-Forming Fungi Provides Insights into the Origins of Lignocellulose Decay Capabilities.</title>
        <authorList>
            <person name="Nagy L.G."/>
            <person name="Riley R."/>
            <person name="Tritt A."/>
            <person name="Adam C."/>
            <person name="Daum C."/>
            <person name="Floudas D."/>
            <person name="Sun H."/>
            <person name="Yadav J.S."/>
            <person name="Pangilinan J."/>
            <person name="Larsson K.H."/>
            <person name="Matsuura K."/>
            <person name="Barry K."/>
            <person name="Labutti K."/>
            <person name="Kuo R."/>
            <person name="Ohm R.A."/>
            <person name="Bhattacharya S.S."/>
            <person name="Shirouzu T."/>
            <person name="Yoshinaga Y."/>
            <person name="Martin F.M."/>
            <person name="Grigoriev I.V."/>
            <person name="Hibbett D.S."/>
        </authorList>
    </citation>
    <scope>NUCLEOTIDE SEQUENCE [LARGE SCALE GENOMIC DNA]</scope>
    <source>
        <strain evidence="2 3">HHB12029</strain>
    </source>
</reference>
<name>A0A165FKB2_EXIGL</name>
<evidence type="ECO:0000313" key="2">
    <source>
        <dbReference type="EMBL" id="KZV89132.1"/>
    </source>
</evidence>
<evidence type="ECO:0000259" key="1">
    <source>
        <dbReference type="Pfam" id="PF03795"/>
    </source>
</evidence>
<dbReference type="SUPFAM" id="SSF54909">
    <property type="entry name" value="Dimeric alpha+beta barrel"/>
    <property type="match status" value="1"/>
</dbReference>
<dbReference type="Proteomes" id="UP000077266">
    <property type="component" value="Unassembled WGS sequence"/>
</dbReference>